<feature type="region of interest" description="Disordered" evidence="1">
    <location>
        <begin position="295"/>
        <end position="325"/>
    </location>
</feature>
<feature type="region of interest" description="Disordered" evidence="1">
    <location>
        <begin position="1"/>
        <end position="30"/>
    </location>
</feature>
<evidence type="ECO:0000313" key="2">
    <source>
        <dbReference type="EMBL" id="CAF4390700.1"/>
    </source>
</evidence>
<gene>
    <name evidence="2" type="ORF">OVN521_LOCUS34274</name>
</gene>
<proteinExistence type="predicted"/>
<protein>
    <submittedName>
        <fullName evidence="2">Uncharacterized protein</fullName>
    </submittedName>
</protein>
<dbReference type="EMBL" id="CAJOBG010039820">
    <property type="protein sequence ID" value="CAF4390700.1"/>
    <property type="molecule type" value="Genomic_DNA"/>
</dbReference>
<comment type="caution">
    <text evidence="2">The sequence shown here is derived from an EMBL/GenBank/DDBJ whole genome shotgun (WGS) entry which is preliminary data.</text>
</comment>
<sequence>MKDKVTRPSFNQVSSNDHTSTFPENTSILPTSISNMSLSDSVIRSFDGYDISSTSSVPLPTTIDQAIQLPDSVISNNDCDGNENSRGGQLQQHQQSFSNDVYSTTPNGLKVSPVFGIENIYSGTGVSTIPVVDALLVSDDDEFDLLQSKKRGAFQRLPSFSNTLYKNITSSALKNENEDDDDDEAFLINSSSRIYIELNDMELPSVQAPSFSTLVAQHSSPVQLLTDSNLSLQQVITTSTAASVIYNKLLTEETHPSSSIPIKSSSRIRQQRKFGEIVTSDEFLEEIKQKTEKKRIKAKAAQQRQDEKEKFQEKKKTQRKKTKTN</sequence>
<evidence type="ECO:0000313" key="3">
    <source>
        <dbReference type="Proteomes" id="UP000663866"/>
    </source>
</evidence>
<feature type="compositionally biased region" description="Basic and acidic residues" evidence="1">
    <location>
        <begin position="304"/>
        <end position="315"/>
    </location>
</feature>
<evidence type="ECO:0000256" key="1">
    <source>
        <dbReference type="SAM" id="MobiDB-lite"/>
    </source>
</evidence>
<accession>A0A820NHK3</accession>
<keyword evidence="3" id="KW-1185">Reference proteome</keyword>
<organism evidence="2 3">
    <name type="scientific">Rotaria magnacalcarata</name>
    <dbReference type="NCBI Taxonomy" id="392030"/>
    <lineage>
        <taxon>Eukaryota</taxon>
        <taxon>Metazoa</taxon>
        <taxon>Spiralia</taxon>
        <taxon>Gnathifera</taxon>
        <taxon>Rotifera</taxon>
        <taxon>Eurotatoria</taxon>
        <taxon>Bdelloidea</taxon>
        <taxon>Philodinida</taxon>
        <taxon>Philodinidae</taxon>
        <taxon>Rotaria</taxon>
    </lineage>
</organism>
<name>A0A820NHK3_9BILA</name>
<reference evidence="2" key="1">
    <citation type="submission" date="2021-02" db="EMBL/GenBank/DDBJ databases">
        <authorList>
            <person name="Nowell W R."/>
        </authorList>
    </citation>
    <scope>NUCLEOTIDE SEQUENCE</scope>
</reference>
<dbReference type="AlphaFoldDB" id="A0A820NHK3"/>
<dbReference type="Proteomes" id="UP000663866">
    <property type="component" value="Unassembled WGS sequence"/>
</dbReference>
<feature type="compositionally biased region" description="Basic residues" evidence="1">
    <location>
        <begin position="316"/>
        <end position="325"/>
    </location>
</feature>
<feature type="compositionally biased region" description="Polar residues" evidence="1">
    <location>
        <begin position="8"/>
        <end position="30"/>
    </location>
</feature>